<dbReference type="InterPro" id="IPR004837">
    <property type="entry name" value="NaCa_Exmemb"/>
</dbReference>
<gene>
    <name evidence="7" type="primary">yrbG</name>
    <name evidence="7" type="ORF">MBBWO_06500</name>
</gene>
<feature type="transmembrane region" description="Helical" evidence="5">
    <location>
        <begin position="238"/>
        <end position="259"/>
    </location>
</feature>
<feature type="transmembrane region" description="Helical" evidence="5">
    <location>
        <begin position="265"/>
        <end position="282"/>
    </location>
</feature>
<dbReference type="Pfam" id="PF01699">
    <property type="entry name" value="Na_Ca_ex"/>
    <property type="match status" value="2"/>
</dbReference>
<dbReference type="GO" id="GO:0005886">
    <property type="term" value="C:plasma membrane"/>
    <property type="evidence" value="ECO:0007669"/>
    <property type="project" value="TreeGrafter"/>
</dbReference>
<evidence type="ECO:0000256" key="5">
    <source>
        <dbReference type="SAM" id="Phobius"/>
    </source>
</evidence>
<feature type="transmembrane region" description="Helical" evidence="5">
    <location>
        <begin position="107"/>
        <end position="127"/>
    </location>
</feature>
<feature type="transmembrane region" description="Helical" evidence="5">
    <location>
        <begin position="204"/>
        <end position="226"/>
    </location>
</feature>
<feature type="transmembrane region" description="Helical" evidence="5">
    <location>
        <begin position="133"/>
        <end position="150"/>
    </location>
</feature>
<dbReference type="PANTHER" id="PTHR10846">
    <property type="entry name" value="SODIUM/POTASSIUM/CALCIUM EXCHANGER"/>
    <property type="match status" value="1"/>
</dbReference>
<comment type="caution">
    <text evidence="7">The sequence shown here is derived from an EMBL/GenBank/DDBJ whole genome shotgun (WGS) entry which is preliminary data.</text>
</comment>
<accession>A0A2U1S6W1</accession>
<dbReference type="GO" id="GO:0008273">
    <property type="term" value="F:calcium, potassium:sodium antiporter activity"/>
    <property type="evidence" value="ECO:0007669"/>
    <property type="project" value="TreeGrafter"/>
</dbReference>
<evidence type="ECO:0000256" key="3">
    <source>
        <dbReference type="ARBA" id="ARBA00022989"/>
    </source>
</evidence>
<evidence type="ECO:0000313" key="7">
    <source>
        <dbReference type="EMBL" id="PWB85804.1"/>
    </source>
</evidence>
<protein>
    <submittedName>
        <fullName evidence="7">Inner membrane protein YrbG</fullName>
    </submittedName>
</protein>
<feature type="transmembrane region" description="Helical" evidence="5">
    <location>
        <begin position="37"/>
        <end position="64"/>
    </location>
</feature>
<dbReference type="GO" id="GO:0006874">
    <property type="term" value="P:intracellular calcium ion homeostasis"/>
    <property type="evidence" value="ECO:0007669"/>
    <property type="project" value="TreeGrafter"/>
</dbReference>
<feature type="domain" description="Sodium/calcium exchanger membrane region" evidence="6">
    <location>
        <begin position="169"/>
        <end position="309"/>
    </location>
</feature>
<evidence type="ECO:0000259" key="6">
    <source>
        <dbReference type="Pfam" id="PF01699"/>
    </source>
</evidence>
<name>A0A2U1S6W1_9EURY</name>
<dbReference type="AlphaFoldDB" id="A0A2U1S6W1"/>
<dbReference type="Proteomes" id="UP000245577">
    <property type="component" value="Unassembled WGS sequence"/>
</dbReference>
<feature type="transmembrane region" description="Helical" evidence="5">
    <location>
        <begin position="170"/>
        <end position="198"/>
    </location>
</feature>
<evidence type="ECO:0000256" key="2">
    <source>
        <dbReference type="ARBA" id="ARBA00022692"/>
    </source>
</evidence>
<proteinExistence type="predicted"/>
<sequence>MDLIIEVIILLVGFVLLIKGADYFVDGASNVARILKIPAIIIGLTVVGFGTSAPEAAVSITAALSGNNAIAVSNIVGSNIFNLLFIVGVCAIIKNLKIGRNLLKQDLPFLVLVSALIVVLILINWDITRLEGLILLILIILYVSYLVYTAKKSKEAEYIEKPTIGKGRSILYIVAGLIGVIIGGECVVEGASSIAMAMGMSETLVGLTIVAIGTSLPELVTSLTALKRKENQIVIGNIVGSNIFNILFILGLSSLITPIPVSPEMIVDLGLMLGMTILAFIFAKLDSDYNKKEGIILTALFIIYMIFAILRN</sequence>
<evidence type="ECO:0000313" key="8">
    <source>
        <dbReference type="Proteomes" id="UP000245577"/>
    </source>
</evidence>
<organism evidence="7 8">
    <name type="scientific">Methanobrevibacter woesei</name>
    <dbReference type="NCBI Taxonomy" id="190976"/>
    <lineage>
        <taxon>Archaea</taxon>
        <taxon>Methanobacteriati</taxon>
        <taxon>Methanobacteriota</taxon>
        <taxon>Methanomada group</taxon>
        <taxon>Methanobacteria</taxon>
        <taxon>Methanobacteriales</taxon>
        <taxon>Methanobacteriaceae</taxon>
        <taxon>Methanobrevibacter</taxon>
    </lineage>
</organism>
<keyword evidence="4 5" id="KW-0472">Membrane</keyword>
<dbReference type="EMBL" id="MZGU01000004">
    <property type="protein sequence ID" value="PWB85804.1"/>
    <property type="molecule type" value="Genomic_DNA"/>
</dbReference>
<keyword evidence="3 5" id="KW-1133">Transmembrane helix</keyword>
<dbReference type="Gene3D" id="1.20.1420.30">
    <property type="entry name" value="NCX, central ion-binding region"/>
    <property type="match status" value="1"/>
</dbReference>
<reference evidence="7 8" key="1">
    <citation type="submission" date="2017-03" db="EMBL/GenBank/DDBJ databases">
        <title>Genome sequence of Methanobrevibacter wosei.</title>
        <authorList>
            <person name="Poehlein A."/>
            <person name="Seedorf H."/>
            <person name="Daniel R."/>
        </authorList>
    </citation>
    <scope>NUCLEOTIDE SEQUENCE [LARGE SCALE GENOMIC DNA]</scope>
    <source>
        <strain evidence="7 8">DSM 11979</strain>
    </source>
</reference>
<evidence type="ECO:0000256" key="1">
    <source>
        <dbReference type="ARBA" id="ARBA00004141"/>
    </source>
</evidence>
<keyword evidence="8" id="KW-1185">Reference proteome</keyword>
<dbReference type="InterPro" id="IPR004481">
    <property type="entry name" value="K/Na/Ca-exchanger"/>
</dbReference>
<dbReference type="NCBIfam" id="TIGR00367">
    <property type="entry name" value="calcium/sodium antiporter"/>
    <property type="match status" value="1"/>
</dbReference>
<dbReference type="GO" id="GO:0005262">
    <property type="term" value="F:calcium channel activity"/>
    <property type="evidence" value="ECO:0007669"/>
    <property type="project" value="TreeGrafter"/>
</dbReference>
<feature type="transmembrane region" description="Helical" evidence="5">
    <location>
        <begin position="6"/>
        <end position="25"/>
    </location>
</feature>
<dbReference type="RefSeq" id="WP_116669454.1">
    <property type="nucleotide sequence ID" value="NZ_CALIUN010000005.1"/>
</dbReference>
<feature type="domain" description="Sodium/calcium exchanger membrane region" evidence="6">
    <location>
        <begin position="7"/>
        <end position="146"/>
    </location>
</feature>
<evidence type="ECO:0000256" key="4">
    <source>
        <dbReference type="ARBA" id="ARBA00023136"/>
    </source>
</evidence>
<keyword evidence="2 5" id="KW-0812">Transmembrane</keyword>
<dbReference type="PANTHER" id="PTHR10846:SF8">
    <property type="entry name" value="INNER MEMBRANE PROTEIN YRBG"/>
    <property type="match status" value="1"/>
</dbReference>
<dbReference type="InterPro" id="IPR044880">
    <property type="entry name" value="NCX_ion-bd_dom_sf"/>
</dbReference>
<feature type="transmembrane region" description="Helical" evidence="5">
    <location>
        <begin position="294"/>
        <end position="310"/>
    </location>
</feature>
<comment type="subcellular location">
    <subcellularLocation>
        <location evidence="1">Membrane</location>
        <topology evidence="1">Multi-pass membrane protein</topology>
    </subcellularLocation>
</comment>
<dbReference type="OrthoDB" id="142185at2157"/>
<feature type="transmembrane region" description="Helical" evidence="5">
    <location>
        <begin position="70"/>
        <end position="95"/>
    </location>
</feature>